<dbReference type="Proteomes" id="UP000530060">
    <property type="component" value="Unassembled WGS sequence"/>
</dbReference>
<dbReference type="RefSeq" id="WP_180908190.1">
    <property type="nucleotide sequence ID" value="NZ_CAIJDP010000060.1"/>
</dbReference>
<comment type="caution">
    <text evidence="1">The sequence shown here is derived from an EMBL/GenBank/DDBJ whole genome shotgun (WGS) entry which is preliminary data.</text>
</comment>
<dbReference type="AlphaFoldDB" id="A0A6V6YS71"/>
<name>A0A6V6YS71_9FLAO</name>
<sequence>MSIKNYLFTILFLIWSSQSVIGQNNRISTNNSIGWYNFFGTFKISEKFGIHSEYQWRRNEMITQWQQSLLRIGINYNLNSRVLFRIGYGFIETYPYGEIPINGMGRDFTEHRIFEMVQLNHKEGILDFSHRFMLEQRFVGRYSSINETTEDEFPLLNRIRYMIRVQVPLKGNEIKDKTPYLAFYDEIFIGFGKNVNMNVFDQNRIGILLGYRFNKNIRIEGGYLNQTLQLGRQLGGRNVFQNNNGIILNTNLNFDLTKTNKTIE</sequence>
<dbReference type="Pfam" id="PF10677">
    <property type="entry name" value="DUF2490"/>
    <property type="match status" value="1"/>
</dbReference>
<proteinExistence type="predicted"/>
<dbReference type="EMBL" id="CAIJDP010000060">
    <property type="protein sequence ID" value="CAD0002335.1"/>
    <property type="molecule type" value="Genomic_DNA"/>
</dbReference>
<evidence type="ECO:0000313" key="1">
    <source>
        <dbReference type="EMBL" id="CAD0002335.1"/>
    </source>
</evidence>
<gene>
    <name evidence="1" type="ORF">FLAT13_01064</name>
</gene>
<organism evidence="1 2">
    <name type="scientific">Flavobacterium salmonis</name>
    <dbReference type="NCBI Taxonomy" id="2654844"/>
    <lineage>
        <taxon>Bacteria</taxon>
        <taxon>Pseudomonadati</taxon>
        <taxon>Bacteroidota</taxon>
        <taxon>Flavobacteriia</taxon>
        <taxon>Flavobacteriales</taxon>
        <taxon>Flavobacteriaceae</taxon>
        <taxon>Flavobacterium</taxon>
    </lineage>
</organism>
<protein>
    <recommendedName>
        <fullName evidence="3">DUF2490 domain-containing protein</fullName>
    </recommendedName>
</protein>
<accession>A0A6V6YS71</accession>
<evidence type="ECO:0000313" key="2">
    <source>
        <dbReference type="Proteomes" id="UP000530060"/>
    </source>
</evidence>
<dbReference type="InterPro" id="IPR019619">
    <property type="entry name" value="DUF2490"/>
</dbReference>
<keyword evidence="2" id="KW-1185">Reference proteome</keyword>
<reference evidence="1 2" key="1">
    <citation type="submission" date="2020-06" db="EMBL/GenBank/DDBJ databases">
        <authorList>
            <person name="Criscuolo A."/>
        </authorList>
    </citation>
    <scope>NUCLEOTIDE SEQUENCE [LARGE SCALE GENOMIC DNA]</scope>
    <source>
        <strain evidence="2">CIP 111411</strain>
    </source>
</reference>
<evidence type="ECO:0008006" key="3">
    <source>
        <dbReference type="Google" id="ProtNLM"/>
    </source>
</evidence>